<keyword evidence="2" id="KW-1185">Reference proteome</keyword>
<dbReference type="InterPro" id="IPR008018">
    <property type="entry name" value="Phage_tail_attach_FII"/>
</dbReference>
<name>A0A4R6RG99_9HYPH</name>
<dbReference type="EMBL" id="SNXY01000007">
    <property type="protein sequence ID" value="TDP85389.1"/>
    <property type="molecule type" value="Genomic_DNA"/>
</dbReference>
<organism evidence="1 2">
    <name type="scientific">Oharaeibacter diazotrophicus</name>
    <dbReference type="NCBI Taxonomy" id="1920512"/>
    <lineage>
        <taxon>Bacteria</taxon>
        <taxon>Pseudomonadati</taxon>
        <taxon>Pseudomonadota</taxon>
        <taxon>Alphaproteobacteria</taxon>
        <taxon>Hyphomicrobiales</taxon>
        <taxon>Pleomorphomonadaceae</taxon>
        <taxon>Oharaeibacter</taxon>
    </lineage>
</organism>
<dbReference type="GO" id="GO:0019068">
    <property type="term" value="P:virion assembly"/>
    <property type="evidence" value="ECO:0007669"/>
    <property type="project" value="InterPro"/>
</dbReference>
<accession>A0A4R6RG99</accession>
<evidence type="ECO:0000313" key="2">
    <source>
        <dbReference type="Proteomes" id="UP000294547"/>
    </source>
</evidence>
<proteinExistence type="predicted"/>
<comment type="caution">
    <text evidence="1">The sequence shown here is derived from an EMBL/GenBank/DDBJ whole genome shotgun (WGS) entry which is preliminary data.</text>
</comment>
<dbReference type="OrthoDB" id="8410231at2"/>
<evidence type="ECO:0000313" key="1">
    <source>
        <dbReference type="EMBL" id="TDP85389.1"/>
    </source>
</evidence>
<dbReference type="Pfam" id="PF05354">
    <property type="entry name" value="Phage_attach"/>
    <property type="match status" value="1"/>
</dbReference>
<dbReference type="AlphaFoldDB" id="A0A4R6RG99"/>
<protein>
    <submittedName>
        <fullName evidence="1">Uncharacterized protein</fullName>
    </submittedName>
</protein>
<dbReference type="RefSeq" id="WP_126541237.1">
    <property type="nucleotide sequence ID" value="NZ_BSPM01000004.1"/>
</dbReference>
<dbReference type="Proteomes" id="UP000294547">
    <property type="component" value="Unassembled WGS sequence"/>
</dbReference>
<sequence>MSVAAAAVAHLDAQFALWARPASYVPPGGGAAVVCAIVVVRPDDLVGVGEMTLVRGAQILMVRASEVTPDEGGVFTRIHDGATFRVLGEPRHGADRALWRCGVR</sequence>
<reference evidence="1 2" key="1">
    <citation type="submission" date="2019-03" db="EMBL/GenBank/DDBJ databases">
        <title>Genomic Encyclopedia of Type Strains, Phase IV (KMG-IV): sequencing the most valuable type-strain genomes for metagenomic binning, comparative biology and taxonomic classification.</title>
        <authorList>
            <person name="Goeker M."/>
        </authorList>
    </citation>
    <scope>NUCLEOTIDE SEQUENCE [LARGE SCALE GENOMIC DNA]</scope>
    <source>
        <strain evidence="1 2">DSM 102969</strain>
    </source>
</reference>
<gene>
    <name evidence="1" type="ORF">EDD54_2242</name>
</gene>